<name>A0A7E4W092_PANRE</name>
<feature type="transmembrane region" description="Helical" evidence="1">
    <location>
        <begin position="12"/>
        <end position="30"/>
    </location>
</feature>
<dbReference type="WBParaSite" id="Pan_g5342.t1">
    <property type="protein sequence ID" value="Pan_g5342.t1"/>
    <property type="gene ID" value="Pan_g5342"/>
</dbReference>
<keyword evidence="2" id="KW-1185">Reference proteome</keyword>
<organism evidence="2 3">
    <name type="scientific">Panagrellus redivivus</name>
    <name type="common">Microworm</name>
    <dbReference type="NCBI Taxonomy" id="6233"/>
    <lineage>
        <taxon>Eukaryota</taxon>
        <taxon>Metazoa</taxon>
        <taxon>Ecdysozoa</taxon>
        <taxon>Nematoda</taxon>
        <taxon>Chromadorea</taxon>
        <taxon>Rhabditida</taxon>
        <taxon>Tylenchina</taxon>
        <taxon>Panagrolaimomorpha</taxon>
        <taxon>Panagrolaimoidea</taxon>
        <taxon>Panagrolaimidae</taxon>
        <taxon>Panagrellus</taxon>
    </lineage>
</organism>
<reference evidence="3" key="2">
    <citation type="submission" date="2020-10" db="UniProtKB">
        <authorList>
            <consortium name="WormBaseParasite"/>
        </authorList>
    </citation>
    <scope>IDENTIFICATION</scope>
</reference>
<dbReference type="AlphaFoldDB" id="A0A7E4W092"/>
<evidence type="ECO:0000313" key="3">
    <source>
        <dbReference type="WBParaSite" id="Pan_g5342.t1"/>
    </source>
</evidence>
<sequence>MSYETRRSRINLFLICFVGCAVVFHLIRISTNVSSKRVNLLIPTFNTSYSGISKTLIYKESIRRPRIASILTVSPSKRYLFVLPFVVAAWQKLGVEPIVIVVGDPDKLQKQHQAKLTIEILIELGAQVHFIQNETTTAPTLSQTSRLFAAAMPFSKDFSADDIFITTDADMIPFHLKNHIPNLLAAQKAYLYNADCISPIAVPPARGHHKVPQYPMSTIAATVSTWREIMGFSSTDFDGTSIESYLKVEFGQDFFHPNDGDKRKLVQHGLIWYADQSLVSYKIHEWFKSNPDNRAATTLTRGGCYPRIDRIKWPNPKDMPKQNLNLLGDAHVLEDGFINDQWERFRPLIDLVFKGDQYALLRERFDQYRSDYIAQDCC</sequence>
<keyword evidence="1" id="KW-0472">Membrane</keyword>
<evidence type="ECO:0000256" key="1">
    <source>
        <dbReference type="SAM" id="Phobius"/>
    </source>
</evidence>
<reference evidence="2" key="1">
    <citation type="journal article" date="2013" name="Genetics">
        <title>The draft genome and transcriptome of Panagrellus redivivus are shaped by the harsh demands of a free-living lifestyle.</title>
        <authorList>
            <person name="Srinivasan J."/>
            <person name="Dillman A.R."/>
            <person name="Macchietto M.G."/>
            <person name="Heikkinen L."/>
            <person name="Lakso M."/>
            <person name="Fracchia K.M."/>
            <person name="Antoshechkin I."/>
            <person name="Mortazavi A."/>
            <person name="Wong G."/>
            <person name="Sternberg P.W."/>
        </authorList>
    </citation>
    <scope>NUCLEOTIDE SEQUENCE [LARGE SCALE GENOMIC DNA]</scope>
    <source>
        <strain evidence="2">MT8872</strain>
    </source>
</reference>
<accession>A0A7E4W092</accession>
<keyword evidence="1" id="KW-1133">Transmembrane helix</keyword>
<protein>
    <submittedName>
        <fullName evidence="3">Glycosyltransferase family 8 protein</fullName>
    </submittedName>
</protein>
<evidence type="ECO:0000313" key="2">
    <source>
        <dbReference type="Proteomes" id="UP000492821"/>
    </source>
</evidence>
<proteinExistence type="predicted"/>
<dbReference type="Proteomes" id="UP000492821">
    <property type="component" value="Unassembled WGS sequence"/>
</dbReference>
<keyword evidence="1" id="KW-0812">Transmembrane</keyword>